<dbReference type="Pfam" id="PF12852">
    <property type="entry name" value="Cupin_6"/>
    <property type="match status" value="1"/>
</dbReference>
<evidence type="ECO:0000313" key="6">
    <source>
        <dbReference type="Proteomes" id="UP001378188"/>
    </source>
</evidence>
<accession>A0AAW9RPY9</accession>
<evidence type="ECO:0000313" key="5">
    <source>
        <dbReference type="EMBL" id="MEJ8570960.1"/>
    </source>
</evidence>
<dbReference type="PROSITE" id="PS01124">
    <property type="entry name" value="HTH_ARAC_FAMILY_2"/>
    <property type="match status" value="1"/>
</dbReference>
<dbReference type="Proteomes" id="UP001378188">
    <property type="component" value="Unassembled WGS sequence"/>
</dbReference>
<name>A0AAW9RPY9_9HYPH</name>
<dbReference type="GO" id="GO:0003700">
    <property type="term" value="F:DNA-binding transcription factor activity"/>
    <property type="evidence" value="ECO:0007669"/>
    <property type="project" value="InterPro"/>
</dbReference>
<dbReference type="PANTHER" id="PTHR46796:SF7">
    <property type="entry name" value="ARAC FAMILY TRANSCRIPTIONAL REGULATOR"/>
    <property type="match status" value="1"/>
</dbReference>
<evidence type="ECO:0000256" key="3">
    <source>
        <dbReference type="ARBA" id="ARBA00023163"/>
    </source>
</evidence>
<keyword evidence="2" id="KW-0238">DNA-binding</keyword>
<dbReference type="Pfam" id="PF12833">
    <property type="entry name" value="HTH_18"/>
    <property type="match status" value="1"/>
</dbReference>
<dbReference type="InterPro" id="IPR050204">
    <property type="entry name" value="AraC_XylS_family_regulators"/>
</dbReference>
<dbReference type="AlphaFoldDB" id="A0AAW9RPY9"/>
<gene>
    <name evidence="5" type="ORF">V3328_05725</name>
</gene>
<reference evidence="5 6" key="1">
    <citation type="submission" date="2024-02" db="EMBL/GenBank/DDBJ databases">
        <title>Genome analysis and characterization of Microbaculum marinisediminis sp. nov., isolated from marine sediment.</title>
        <authorList>
            <person name="Du Z.-J."/>
            <person name="Ye Y.-Q."/>
            <person name="Zhang Z.-R."/>
            <person name="Yuan S.-M."/>
            <person name="Zhang X.-Y."/>
        </authorList>
    </citation>
    <scope>NUCLEOTIDE SEQUENCE [LARGE SCALE GENOMIC DNA]</scope>
    <source>
        <strain evidence="5 6">SDUM1044001</strain>
    </source>
</reference>
<dbReference type="GO" id="GO:0043565">
    <property type="term" value="F:sequence-specific DNA binding"/>
    <property type="evidence" value="ECO:0007669"/>
    <property type="project" value="InterPro"/>
</dbReference>
<protein>
    <submittedName>
        <fullName evidence="5">AraC family transcriptional regulator</fullName>
    </submittedName>
</protein>
<keyword evidence="3" id="KW-0804">Transcription</keyword>
<keyword evidence="1" id="KW-0805">Transcription regulation</keyword>
<dbReference type="InterPro" id="IPR037923">
    <property type="entry name" value="HTH-like"/>
</dbReference>
<proteinExistence type="predicted"/>
<evidence type="ECO:0000259" key="4">
    <source>
        <dbReference type="PROSITE" id="PS01124"/>
    </source>
</evidence>
<dbReference type="SUPFAM" id="SSF51215">
    <property type="entry name" value="Regulatory protein AraC"/>
    <property type="match status" value="1"/>
</dbReference>
<keyword evidence="6" id="KW-1185">Reference proteome</keyword>
<dbReference type="InterPro" id="IPR018060">
    <property type="entry name" value="HTH_AraC"/>
</dbReference>
<evidence type="ECO:0000256" key="2">
    <source>
        <dbReference type="ARBA" id="ARBA00023125"/>
    </source>
</evidence>
<dbReference type="Gene3D" id="1.10.10.60">
    <property type="entry name" value="Homeodomain-like"/>
    <property type="match status" value="1"/>
</dbReference>
<feature type="domain" description="HTH araC/xylS-type" evidence="4">
    <location>
        <begin position="228"/>
        <end position="326"/>
    </location>
</feature>
<dbReference type="InterPro" id="IPR032783">
    <property type="entry name" value="AraC_lig"/>
</dbReference>
<dbReference type="SUPFAM" id="SSF46689">
    <property type="entry name" value="Homeodomain-like"/>
    <property type="match status" value="2"/>
</dbReference>
<dbReference type="EMBL" id="JAZHOF010000002">
    <property type="protein sequence ID" value="MEJ8570960.1"/>
    <property type="molecule type" value="Genomic_DNA"/>
</dbReference>
<organism evidence="5 6">
    <name type="scientific">Microbaculum marinum</name>
    <dbReference type="NCBI Taxonomy" id="1764581"/>
    <lineage>
        <taxon>Bacteria</taxon>
        <taxon>Pseudomonadati</taxon>
        <taxon>Pseudomonadota</taxon>
        <taxon>Alphaproteobacteria</taxon>
        <taxon>Hyphomicrobiales</taxon>
        <taxon>Tepidamorphaceae</taxon>
        <taxon>Microbaculum</taxon>
    </lineage>
</organism>
<dbReference type="PANTHER" id="PTHR46796">
    <property type="entry name" value="HTH-TYPE TRANSCRIPTIONAL ACTIVATOR RHAS-RELATED"/>
    <property type="match status" value="1"/>
</dbReference>
<dbReference type="SMART" id="SM00342">
    <property type="entry name" value="HTH_ARAC"/>
    <property type="match status" value="1"/>
</dbReference>
<comment type="caution">
    <text evidence="5">The sequence shown here is derived from an EMBL/GenBank/DDBJ whole genome shotgun (WGS) entry which is preliminary data.</text>
</comment>
<sequence>MIERPAPARPAGPGGDVLSALLRTVRLGGALQFCLMPEGDWETDDKPRMAALATRAVAAIPFHILVEGECWLRMQGGEWALEAGDVAAFPFATGHQLGAGRGGRRISPTDDLPPKPWNQLPVLRYGGDGRRVRLLCGYLECDAVNFRPLRQSLPTLLHVRTATSEQTRWLAATIRQMELETDHPRPGGQSVIERLTEIIFIELLRHQIIAGPPEKVGWLAAAGDPALGRCLALIHDQPRREWSVATLAAEAGLSRSTLTDRFEAVLATSPMRYVREWRLYLASTDLRTTAKPIPVIAEEAGYGTEAAFSRAFSRAFHCPPAAWRHDPRDRTVRSNGVTVPPANV</sequence>
<evidence type="ECO:0000256" key="1">
    <source>
        <dbReference type="ARBA" id="ARBA00023015"/>
    </source>
</evidence>
<dbReference type="InterPro" id="IPR009057">
    <property type="entry name" value="Homeodomain-like_sf"/>
</dbReference>